<dbReference type="AlphaFoldDB" id="A0A1W2ETZ2"/>
<keyword evidence="1" id="KW-0175">Coiled coil</keyword>
<evidence type="ECO:0000256" key="1">
    <source>
        <dbReference type="SAM" id="Coils"/>
    </source>
</evidence>
<dbReference type="EMBL" id="FWYB01000016">
    <property type="protein sequence ID" value="SMD13177.1"/>
    <property type="molecule type" value="Genomic_DNA"/>
</dbReference>
<reference evidence="3 4" key="1">
    <citation type="submission" date="2017-04" db="EMBL/GenBank/DDBJ databases">
        <authorList>
            <person name="Afonso C.L."/>
            <person name="Miller P.J."/>
            <person name="Scott M.A."/>
            <person name="Spackman E."/>
            <person name="Goraichik I."/>
            <person name="Dimitrov K.M."/>
            <person name="Suarez D.L."/>
            <person name="Swayne D.E."/>
        </authorList>
    </citation>
    <scope>NUCLEOTIDE SEQUENCE [LARGE SCALE GENOMIC DNA]</scope>
    <source>
        <strain evidence="3 4">DSM 19625</strain>
    </source>
</reference>
<evidence type="ECO:0000313" key="3">
    <source>
        <dbReference type="EMBL" id="SMD13177.1"/>
    </source>
</evidence>
<evidence type="ECO:0000313" key="4">
    <source>
        <dbReference type="Proteomes" id="UP000192678"/>
    </source>
</evidence>
<accession>A0A1W2ETZ2</accession>
<name>A0A1W2ETZ2_9SPHI</name>
<proteinExistence type="predicted"/>
<dbReference type="Proteomes" id="UP000192678">
    <property type="component" value="Unassembled WGS sequence"/>
</dbReference>
<dbReference type="STRING" id="475255.SAMN04488101_1168"/>
<feature type="coiled-coil region" evidence="1">
    <location>
        <begin position="161"/>
        <end position="190"/>
    </location>
</feature>
<feature type="compositionally biased region" description="Acidic residues" evidence="2">
    <location>
        <begin position="103"/>
        <end position="113"/>
    </location>
</feature>
<sequence>MNQEDIFKKVGQILNELQDQYEFLARNPSQLNELELELFLANTNFLSDHVQIVRKINSNKPQKAIQEHTEDQTPVVTAIQEKEPVMAKEKTLEELEAAYAVENEEDDNEEESEVVVTPPQVEEQEPEREPLKFEFLLNEESLTDKFEFEEKPVNAIFDRPLSRQEEEIIAQKQRLRDSQLQQQLIEVEEEVSAEPVLFAEKVETAPVEEPMPEKVEEKIIVQPAVEPVADKIVEVPRSAEPDLNQVRPTLNDLLAGKSNFSTSLNEENNKTAITDLKQAINLNQKLLYIKDLFNGYNLAYAEAIELINKMPDFKTADNFLQQNYAVKNNWSSKQGTVDQFYELLNQRFPSK</sequence>
<gene>
    <name evidence="3" type="ORF">SAMN04488101_1168</name>
</gene>
<evidence type="ECO:0000256" key="2">
    <source>
        <dbReference type="SAM" id="MobiDB-lite"/>
    </source>
</evidence>
<organism evidence="3 4">
    <name type="scientific">Pedobacter nyackensis</name>
    <dbReference type="NCBI Taxonomy" id="475255"/>
    <lineage>
        <taxon>Bacteria</taxon>
        <taxon>Pseudomonadati</taxon>
        <taxon>Bacteroidota</taxon>
        <taxon>Sphingobacteriia</taxon>
        <taxon>Sphingobacteriales</taxon>
        <taxon>Sphingobacteriaceae</taxon>
        <taxon>Pedobacter</taxon>
    </lineage>
</organism>
<feature type="region of interest" description="Disordered" evidence="2">
    <location>
        <begin position="103"/>
        <end position="128"/>
    </location>
</feature>
<protein>
    <submittedName>
        <fullName evidence="3">Uncharacterized protein</fullName>
    </submittedName>
</protein>
<keyword evidence="4" id="KW-1185">Reference proteome</keyword>